<dbReference type="AlphaFoldDB" id="L0IAE1"/>
<dbReference type="STRING" id="797302.Halru_1087"/>
<name>L0IAE1_HALRX</name>
<evidence type="ECO:0000313" key="2">
    <source>
        <dbReference type="EMBL" id="AGB15704.1"/>
    </source>
</evidence>
<evidence type="ECO:0000256" key="1">
    <source>
        <dbReference type="SAM" id="MobiDB-lite"/>
    </source>
</evidence>
<dbReference type="InterPro" id="IPR055951">
    <property type="entry name" value="DUF7529"/>
</dbReference>
<sequence>MSENQPADPHSERVKDATAAETEAWKQELEEMEQIAQERRDDGWEVLTMSAGHTNTVSRDGDADEQFGICHIVPDSDADAFAEFYDEESFTEYLVYGRPIEAYLYLVTELIDPVNERAVLIAGRYNRMYADGMISDANEEGVLYTHVQKINGTVVGSFEHETYGPLIGEPEEPGVAE</sequence>
<evidence type="ECO:0000313" key="3">
    <source>
        <dbReference type="Proteomes" id="UP000010846"/>
    </source>
</evidence>
<dbReference type="Pfam" id="PF24373">
    <property type="entry name" value="DUF7529"/>
    <property type="match status" value="1"/>
</dbReference>
<accession>L0IAE1</accession>
<proteinExistence type="predicted"/>
<dbReference type="OrthoDB" id="236506at2157"/>
<dbReference type="KEGG" id="hru:Halru_1087"/>
<dbReference type="GeneID" id="14375341"/>
<gene>
    <name evidence="2" type="ordered locus">Halru_1087</name>
</gene>
<feature type="compositionally biased region" description="Basic and acidic residues" evidence="1">
    <location>
        <begin position="9"/>
        <end position="22"/>
    </location>
</feature>
<protein>
    <submittedName>
        <fullName evidence="2">Uncharacterized protein</fullName>
    </submittedName>
</protein>
<dbReference type="EMBL" id="CP003050">
    <property type="protein sequence ID" value="AGB15704.1"/>
    <property type="molecule type" value="Genomic_DNA"/>
</dbReference>
<dbReference type="eggNOG" id="arCOG02978">
    <property type="taxonomic scope" value="Archaea"/>
</dbReference>
<dbReference type="Proteomes" id="UP000010846">
    <property type="component" value="Chromosome"/>
</dbReference>
<dbReference type="HOGENOM" id="CLU_092285_0_0_2"/>
<organism evidence="2 3">
    <name type="scientific">Halovivax ruber (strain DSM 18193 / JCM 13892 / XH-70)</name>
    <dbReference type="NCBI Taxonomy" id="797302"/>
    <lineage>
        <taxon>Archaea</taxon>
        <taxon>Methanobacteriati</taxon>
        <taxon>Methanobacteriota</taxon>
        <taxon>Stenosarchaea group</taxon>
        <taxon>Halobacteria</taxon>
        <taxon>Halobacteriales</taxon>
        <taxon>Natrialbaceae</taxon>
        <taxon>Halovivax</taxon>
    </lineage>
</organism>
<dbReference type="RefSeq" id="WP_015300366.1">
    <property type="nucleotide sequence ID" value="NC_019964.1"/>
</dbReference>
<feature type="region of interest" description="Disordered" evidence="1">
    <location>
        <begin position="1"/>
        <end position="22"/>
    </location>
</feature>
<keyword evidence="3" id="KW-1185">Reference proteome</keyword>
<reference evidence="2" key="1">
    <citation type="submission" date="2011-09" db="EMBL/GenBank/DDBJ databases">
        <title>Complete sequence of Halovivax ruber XH-70.</title>
        <authorList>
            <consortium name="US DOE Joint Genome Institute"/>
            <person name="Lucas S."/>
            <person name="Han J."/>
            <person name="Lapidus A."/>
            <person name="Cheng J.-F."/>
            <person name="Goodwin L."/>
            <person name="Pitluck S."/>
            <person name="Peters L."/>
            <person name="Mikhailova N."/>
            <person name="Davenport K."/>
            <person name="Detter J.C."/>
            <person name="Han C."/>
            <person name="Tapia R."/>
            <person name="Land M."/>
            <person name="Hauser L."/>
            <person name="Kyrpides N."/>
            <person name="Ivanova N."/>
            <person name="Pagani I."/>
            <person name="Sproer C."/>
            <person name="Anderson I."/>
            <person name="Woyke T."/>
        </authorList>
    </citation>
    <scope>NUCLEOTIDE SEQUENCE</scope>
    <source>
        <strain evidence="2">XH-70</strain>
    </source>
</reference>